<sequence length="305" mass="33710">MQKQIITSAIALTLFGCGGGESGNSGNPTPPPVKNYTISFLGTQTVTATKATTDNCQLFEDIPERDEKIIAYRTQPTDLPRVQYEVFIHYADGSLRKHYRGSDLNTTQLQFAQNEIPNDGYLSFAIFEPLRPEANVTTFSKSVLPDSFAVYTEGNIATCLTGTNPQVKSVGGFIDPIISPPSPFYSGFNTVYQTLDNLTQQYKQNVTGTTEINFDSQVRTLLAMQYKTDSEGSKLKQPIGFKFTAFDNRGKRGAELKLDPVELQGSHWSIDSHLNIENAFLFVNGQQIVSVHQAPIDRKSVTLST</sequence>
<organism evidence="1">
    <name type="scientific">bacterium 19MO02SH05</name>
    <dbReference type="NCBI Taxonomy" id="2920696"/>
    <lineage>
        <taxon>Bacteria</taxon>
    </lineage>
</organism>
<accession>A0AAU6THG3</accession>
<reference evidence="1" key="1">
    <citation type="submission" date="2022-03" db="EMBL/GenBank/DDBJ databases">
        <title>Sea Food Isolates.</title>
        <authorList>
            <person name="Li c."/>
        </authorList>
    </citation>
    <scope>NUCLEOTIDE SEQUENCE</scope>
    <source>
        <strain evidence="1">19MO02SH05</strain>
    </source>
</reference>
<evidence type="ECO:0008006" key="2">
    <source>
        <dbReference type="Google" id="ProtNLM"/>
    </source>
</evidence>
<dbReference type="AlphaFoldDB" id="A0AAU6THG3"/>
<protein>
    <recommendedName>
        <fullName evidence="2">Lipoprotein</fullName>
    </recommendedName>
</protein>
<gene>
    <name evidence="1" type="ORF">MRL64_12795</name>
</gene>
<proteinExistence type="predicted"/>
<name>A0AAU6THG3_UNCXX</name>
<evidence type="ECO:0000313" key="1">
    <source>
        <dbReference type="EMBL" id="XAG61122.1"/>
    </source>
</evidence>
<dbReference type="PROSITE" id="PS51257">
    <property type="entry name" value="PROKAR_LIPOPROTEIN"/>
    <property type="match status" value="1"/>
</dbReference>
<dbReference type="EMBL" id="CP095342">
    <property type="protein sequence ID" value="XAG61122.1"/>
    <property type="molecule type" value="Genomic_DNA"/>
</dbReference>